<evidence type="ECO:0000259" key="4">
    <source>
        <dbReference type="Pfam" id="PF23500"/>
    </source>
</evidence>
<organism evidence="5 6">
    <name type="scientific">Roseibacillus ishigakijimensis</name>
    <dbReference type="NCBI Taxonomy" id="454146"/>
    <lineage>
        <taxon>Bacteria</taxon>
        <taxon>Pseudomonadati</taxon>
        <taxon>Verrucomicrobiota</taxon>
        <taxon>Verrucomicrobiia</taxon>
        <taxon>Verrucomicrobiales</taxon>
        <taxon>Verrucomicrobiaceae</taxon>
        <taxon>Roseibacillus</taxon>
    </lineage>
</organism>
<dbReference type="RefSeq" id="WP_200390687.1">
    <property type="nucleotide sequence ID" value="NZ_JAENIO010000007.1"/>
</dbReference>
<dbReference type="Gene3D" id="1.25.10.10">
    <property type="entry name" value="Leucine-rich Repeat Variant"/>
    <property type="match status" value="1"/>
</dbReference>
<dbReference type="EMBL" id="JAENIO010000007">
    <property type="protein sequence ID" value="MBK1833252.1"/>
    <property type="molecule type" value="Genomic_DNA"/>
</dbReference>
<dbReference type="InterPro" id="IPR055557">
    <property type="entry name" value="DUF7133"/>
</dbReference>
<feature type="domain" description="DUF7133" evidence="4">
    <location>
        <begin position="565"/>
        <end position="677"/>
    </location>
</feature>
<dbReference type="Proteomes" id="UP000604083">
    <property type="component" value="Unassembled WGS sequence"/>
</dbReference>
<dbReference type="NCBIfam" id="TIGR02604">
    <property type="entry name" value="Piru_Ver_Nterm"/>
    <property type="match status" value="1"/>
</dbReference>
<dbReference type="CDD" id="cd04233">
    <property type="entry name" value="Auracyanin"/>
    <property type="match status" value="1"/>
</dbReference>
<dbReference type="SUPFAM" id="SSF63829">
    <property type="entry name" value="Calcium-dependent phosphotriesterase"/>
    <property type="match status" value="1"/>
</dbReference>
<dbReference type="AlphaFoldDB" id="A0A934VLH6"/>
<dbReference type="Gene3D" id="2.120.10.30">
    <property type="entry name" value="TolB, C-terminal domain"/>
    <property type="match status" value="1"/>
</dbReference>
<evidence type="ECO:0000256" key="2">
    <source>
        <dbReference type="ARBA" id="ARBA00023008"/>
    </source>
</evidence>
<keyword evidence="6" id="KW-1185">Reference proteome</keyword>
<name>A0A934VLH6_9BACT</name>
<dbReference type="Pfam" id="PF23500">
    <property type="entry name" value="DUF7133"/>
    <property type="match status" value="2"/>
</dbReference>
<protein>
    <recommendedName>
        <fullName evidence="7">Membrane-bound dehydrogenase domain-containing protein</fullName>
    </recommendedName>
</protein>
<dbReference type="CDD" id="cd01834">
    <property type="entry name" value="SGNH_hydrolase_like_2"/>
    <property type="match status" value="1"/>
</dbReference>
<accession>A0A934VLH6</accession>
<sequence length="1240" mass="139918">MTKRLVSGLLLGLTPSLFSQGQLLEKDDHVVWIGNTFAERMQYFGEVETSLHARFPSHNLTVRNLAWPADTVSLQPRPPQFGDTHHYLGEVKADVILACFGFNETWEYGGEDGLPRFRKDLAAFLSELQKHHYNGESAPDIVLYSPLAVEDERVPDKDERNRLLALYRDAMAEVAATKNVPFVDLFTPSQALFQKDNPGGAWTINGIHLTPGGYRELLPHLLPHRLFPQEQDLSEEVRSNLQREVIAKNEVFFEWFRTVNSFYIHGERKHPFGVTNFPAERKKLRQMARLHDERIWQSARGEELPAKADYSNTEQIAAKIVSPRAVSELLDPAEERKTFRVQDDYEVELFASEQDFPDLKNPVCFLFDAKGRLWVATMPSYPHALPGEKPDDKILILEDTDNDGRADKQTVFADGLYLPLGFELGTEGVYVSQEPNLVYLHDRDGDDRADETTILFHGFGSEDSHHAIHNFVWGQDGALYMQESVFQHSQIETPHGPRRTADNGMFRYDPRTGELDVVSRRPPGGNPWGHAINKWKEHLYVGDYLNPAMVNQPHYPGFGAKALRVTEDTRFCGQEFISSRHFPEELQGKVFSNIYKNYHGVLLEDWKEEGSGFDHKNLGEVMEARNQSFIPVDLKFAPDGSLYVVDWYNPVLGHMQYSLRDERRDYDHGRIWRITAKGRDLVEPAKIAGQDAPALLALLKTYENRTRYRVRRELWKLSDETLQPALTAWVQALDPQREDFALHQMEALWLHQQRGWVNEELLQACLTSPVHQARSAATQVLARWWPDLSQAKELFLQQARDSHPKVRLEAVVAATWASPEIAVPVLEAIGDQPRDKHLEAAYQNAVQALEPVLADHPMMVEPARLAKMALTPTVQQALVRRAGLPAELRHKALTYQAEKTQAPLADTLLAIITEVDTRQSDSLPDWLQLLNHWTGDPLELPLPALDDALAQAQSAQTREALHAQRLQQTRQLLTEEAEAVRSVARIASPRVRSAFTQELLALAKDKDLAPTLRQAAIHSLGAAPGYQEEIFTLLAHELWPQEAYTAAAAQALLTRGADNWPTESPAKLLQARLQTLRETPVAHRGEPAFVLSNQLLQALARDDGQDALAAAAADLSLRLATISTVPDQLKFAEETVTVEAGVPLELRFHNIDGLQHNVVIGTPGSLEKIGNGVDTLLADPTAMSRDWIPDMEEVLFHTPMADGEETVVVRFRVPSEPGRYPYLCTVPGHWRVMKGYLVVK</sequence>
<dbReference type="InterPro" id="IPR011989">
    <property type="entry name" value="ARM-like"/>
</dbReference>
<dbReference type="Gene3D" id="3.40.50.1110">
    <property type="entry name" value="SGNH hydrolase"/>
    <property type="match status" value="1"/>
</dbReference>
<reference evidence="5" key="1">
    <citation type="submission" date="2021-01" db="EMBL/GenBank/DDBJ databases">
        <title>Modified the classification status of verrucomicrobia.</title>
        <authorList>
            <person name="Feng X."/>
        </authorList>
    </citation>
    <scope>NUCLEOTIDE SEQUENCE</scope>
    <source>
        <strain evidence="5">KCTC 12986</strain>
    </source>
</reference>
<dbReference type="Gene3D" id="2.60.40.420">
    <property type="entry name" value="Cupredoxins - blue copper proteins"/>
    <property type="match status" value="1"/>
</dbReference>
<feature type="domain" description="SGNH hydrolase-type esterase" evidence="3">
    <location>
        <begin position="53"/>
        <end position="215"/>
    </location>
</feature>
<comment type="caution">
    <text evidence="5">The sequence shown here is derived from an EMBL/GenBank/DDBJ whole genome shotgun (WGS) entry which is preliminary data.</text>
</comment>
<proteinExistence type="predicted"/>
<keyword evidence="1" id="KW-0479">Metal-binding</keyword>
<dbReference type="InterPro" id="IPR028871">
    <property type="entry name" value="BlueCu_1_BS"/>
</dbReference>
<feature type="domain" description="DUF7133" evidence="4">
    <location>
        <begin position="332"/>
        <end position="540"/>
    </location>
</feature>
<evidence type="ECO:0000313" key="6">
    <source>
        <dbReference type="Proteomes" id="UP000604083"/>
    </source>
</evidence>
<dbReference type="InterPro" id="IPR011042">
    <property type="entry name" value="6-blade_b-propeller_TolB-like"/>
</dbReference>
<gene>
    <name evidence="5" type="ORF">JIN78_04195</name>
</gene>
<evidence type="ECO:0000256" key="1">
    <source>
        <dbReference type="ARBA" id="ARBA00022723"/>
    </source>
</evidence>
<dbReference type="Pfam" id="PF13472">
    <property type="entry name" value="Lipase_GDSL_2"/>
    <property type="match status" value="1"/>
</dbReference>
<dbReference type="GO" id="GO:0016788">
    <property type="term" value="F:hydrolase activity, acting on ester bonds"/>
    <property type="evidence" value="ECO:0007669"/>
    <property type="project" value="UniProtKB-ARBA"/>
</dbReference>
<dbReference type="SUPFAM" id="SSF52266">
    <property type="entry name" value="SGNH hydrolase"/>
    <property type="match status" value="1"/>
</dbReference>
<evidence type="ECO:0000259" key="3">
    <source>
        <dbReference type="Pfam" id="PF13472"/>
    </source>
</evidence>
<dbReference type="InterPro" id="IPR036514">
    <property type="entry name" value="SGNH_hydro_sf"/>
</dbReference>
<dbReference type="PANTHER" id="PTHR33546:SF1">
    <property type="entry name" value="LARGE, MULTIFUNCTIONAL SECRETED PROTEIN"/>
    <property type="match status" value="1"/>
</dbReference>
<dbReference type="GO" id="GO:0046872">
    <property type="term" value="F:metal ion binding"/>
    <property type="evidence" value="ECO:0007669"/>
    <property type="project" value="UniProtKB-KW"/>
</dbReference>
<dbReference type="InterPro" id="IPR016024">
    <property type="entry name" value="ARM-type_fold"/>
</dbReference>
<evidence type="ECO:0008006" key="7">
    <source>
        <dbReference type="Google" id="ProtNLM"/>
    </source>
</evidence>
<dbReference type="InterPro" id="IPR013830">
    <property type="entry name" value="SGNH_hydro"/>
</dbReference>
<dbReference type="InterPro" id="IPR008972">
    <property type="entry name" value="Cupredoxin"/>
</dbReference>
<dbReference type="InterPro" id="IPR013428">
    <property type="entry name" value="Membrane-bound_put_N"/>
</dbReference>
<keyword evidence="2" id="KW-0186">Copper</keyword>
<dbReference type="SUPFAM" id="SSF49503">
    <property type="entry name" value="Cupredoxins"/>
    <property type="match status" value="1"/>
</dbReference>
<dbReference type="PANTHER" id="PTHR33546">
    <property type="entry name" value="LARGE, MULTIFUNCTIONAL SECRETED PROTEIN-RELATED"/>
    <property type="match status" value="1"/>
</dbReference>
<evidence type="ECO:0000313" key="5">
    <source>
        <dbReference type="EMBL" id="MBK1833252.1"/>
    </source>
</evidence>
<dbReference type="PROSITE" id="PS00196">
    <property type="entry name" value="COPPER_BLUE"/>
    <property type="match status" value="1"/>
</dbReference>
<dbReference type="SUPFAM" id="SSF48371">
    <property type="entry name" value="ARM repeat"/>
    <property type="match status" value="1"/>
</dbReference>